<dbReference type="HOGENOM" id="CLU_088851_0_0_9"/>
<dbReference type="OrthoDB" id="1739659at2"/>
<organism evidence="2 3">
    <name type="scientific">Ruminiclostridium cellulolyticum (strain ATCC 35319 / DSM 5812 / JCM 6584 / H10)</name>
    <name type="common">Clostridium cellulolyticum</name>
    <dbReference type="NCBI Taxonomy" id="394503"/>
    <lineage>
        <taxon>Bacteria</taxon>
        <taxon>Bacillati</taxon>
        <taxon>Bacillota</taxon>
        <taxon>Clostridia</taxon>
        <taxon>Eubacteriales</taxon>
        <taxon>Oscillospiraceae</taxon>
        <taxon>Ruminiclostridium</taxon>
    </lineage>
</organism>
<name>B8I5J3_RUMCH</name>
<evidence type="ECO:0000313" key="3">
    <source>
        <dbReference type="Proteomes" id="UP000001349"/>
    </source>
</evidence>
<dbReference type="SUPFAM" id="SSF160631">
    <property type="entry name" value="SMI1/KNR4-like"/>
    <property type="match status" value="1"/>
</dbReference>
<dbReference type="KEGG" id="cce:Ccel_2399"/>
<accession>B8I5J3</accession>
<dbReference type="Pfam" id="PF09346">
    <property type="entry name" value="SMI1_KNR4"/>
    <property type="match status" value="1"/>
</dbReference>
<dbReference type="EMBL" id="CP001348">
    <property type="protein sequence ID" value="ACL76729.1"/>
    <property type="molecule type" value="Genomic_DNA"/>
</dbReference>
<feature type="domain" description="Knr4/Smi1-like" evidence="1">
    <location>
        <begin position="15"/>
        <end position="125"/>
    </location>
</feature>
<sequence length="218" mass="24230">MIDLSKLSNVELYPAVNSVEIDRIESEMGLKLPKVFKELLYLSNGFVTDDGIAIFGTDIIAERNLTYEVPEYAEGYIAVGSNGGGKFLLMLANEESTQLLQVDCGVMNPEYATLVTTDFSEWINEGAKSFDLIEEIKNKEQLYNLVLVEQPKGGAQDLKKIQECYSIKTGLFDLLKGSKKLPFTMMKNISLNVAKKNLESLGELGKILKIIPSDMDTL</sequence>
<reference evidence="2 3" key="1">
    <citation type="submission" date="2009-01" db="EMBL/GenBank/DDBJ databases">
        <title>Complete sequence of Clostridium cellulolyticum H10.</title>
        <authorList>
            <consortium name="US DOE Joint Genome Institute"/>
            <person name="Lucas S."/>
            <person name="Copeland A."/>
            <person name="Lapidus A."/>
            <person name="Glavina del Rio T."/>
            <person name="Dalin E."/>
            <person name="Tice H."/>
            <person name="Bruce D."/>
            <person name="Goodwin L."/>
            <person name="Pitluck S."/>
            <person name="Chertkov O."/>
            <person name="Saunders E."/>
            <person name="Brettin T."/>
            <person name="Detter J.C."/>
            <person name="Han C."/>
            <person name="Larimer F."/>
            <person name="Land M."/>
            <person name="Hauser L."/>
            <person name="Kyrpides N."/>
            <person name="Ivanova N."/>
            <person name="Zhou J."/>
            <person name="Richardson P."/>
        </authorList>
    </citation>
    <scope>NUCLEOTIDE SEQUENCE [LARGE SCALE GENOMIC DNA]</scope>
    <source>
        <strain evidence="3">ATCC 35319 / DSM 5812 / JCM 6584 / H10</strain>
    </source>
</reference>
<evidence type="ECO:0000313" key="2">
    <source>
        <dbReference type="EMBL" id="ACL76729.1"/>
    </source>
</evidence>
<gene>
    <name evidence="2" type="ordered locus">Ccel_2399</name>
</gene>
<proteinExistence type="predicted"/>
<keyword evidence="3" id="KW-1185">Reference proteome</keyword>
<dbReference type="InterPro" id="IPR018958">
    <property type="entry name" value="Knr4/Smi1-like_dom"/>
</dbReference>
<dbReference type="SMART" id="SM00860">
    <property type="entry name" value="SMI1_KNR4"/>
    <property type="match status" value="1"/>
</dbReference>
<dbReference type="InterPro" id="IPR037883">
    <property type="entry name" value="Knr4/Smi1-like_sf"/>
</dbReference>
<dbReference type="Gene3D" id="3.40.1580.10">
    <property type="entry name" value="SMI1/KNR4-like"/>
    <property type="match status" value="1"/>
</dbReference>
<protein>
    <submittedName>
        <fullName evidence="2">SMI1 / KNR4 family</fullName>
    </submittedName>
</protein>
<dbReference type="Proteomes" id="UP000001349">
    <property type="component" value="Chromosome"/>
</dbReference>
<dbReference type="AlphaFoldDB" id="B8I5J3"/>
<evidence type="ECO:0000259" key="1">
    <source>
        <dbReference type="SMART" id="SM00860"/>
    </source>
</evidence>
<dbReference type="eggNOG" id="ENOG5032XEN">
    <property type="taxonomic scope" value="Bacteria"/>
</dbReference>
<dbReference type="RefSeq" id="WP_015925818.1">
    <property type="nucleotide sequence ID" value="NC_011898.1"/>
</dbReference>